<evidence type="ECO:0000313" key="9">
    <source>
        <dbReference type="EMBL" id="QFY57678.1"/>
    </source>
</evidence>
<dbReference type="Proteomes" id="UP000344571">
    <property type="component" value="Chromosome"/>
</dbReference>
<reference evidence="8 10" key="1">
    <citation type="submission" date="2017-09" db="EMBL/GenBank/DDBJ databases">
        <title>Bacterial and phytoplankton interrelationship in Kongsfjorden, an Arctic fjord.</title>
        <authorList>
            <person name="Sinha R."/>
            <person name="Krishnan K."/>
        </authorList>
    </citation>
    <scope>NUCLEOTIDE SEQUENCE [LARGE SCALE GENOMIC DNA]</scope>
    <source>
        <strain evidence="8 10">58</strain>
    </source>
</reference>
<dbReference type="Pfam" id="PF00132">
    <property type="entry name" value="Hexapep"/>
    <property type="match status" value="1"/>
</dbReference>
<dbReference type="NCBIfam" id="TIGR03570">
    <property type="entry name" value="NeuD_NnaD"/>
    <property type="match status" value="1"/>
</dbReference>
<dbReference type="CDD" id="cd03360">
    <property type="entry name" value="LbH_AT_putative"/>
    <property type="match status" value="1"/>
</dbReference>
<proteinExistence type="inferred from homology"/>
<dbReference type="RefSeq" id="WP_096347488.1">
    <property type="nucleotide sequence ID" value="NZ_CP033116.1"/>
</dbReference>
<keyword evidence="11" id="KW-1185">Reference proteome</keyword>
<dbReference type="PROSITE" id="PS00101">
    <property type="entry name" value="HEXAPEP_TRANSFERASES"/>
    <property type="match status" value="1"/>
</dbReference>
<dbReference type="PANTHER" id="PTHR43300">
    <property type="entry name" value="ACETYLTRANSFERASE"/>
    <property type="match status" value="1"/>
</dbReference>
<dbReference type="EMBL" id="NWMT01000202">
    <property type="protein sequence ID" value="PCC98405.1"/>
    <property type="molecule type" value="Genomic_DNA"/>
</dbReference>
<dbReference type="PANTHER" id="PTHR43300:SF7">
    <property type="entry name" value="UDP-N-ACETYLBACILLOSAMINE N-ACETYLTRANSFERASE"/>
    <property type="match status" value="1"/>
</dbReference>
<evidence type="ECO:0000256" key="5">
    <source>
        <dbReference type="PIRSR" id="PIRSR620019-1"/>
    </source>
</evidence>
<name>A0AA91U0J2_9GAMM</name>
<evidence type="ECO:0000256" key="2">
    <source>
        <dbReference type="ARBA" id="ARBA00022679"/>
    </source>
</evidence>
<comment type="similarity">
    <text evidence="1">Belongs to the transferase hexapeptide repeat family.</text>
</comment>
<organism evidence="8 10">
    <name type="scientific">Halopseudomonas pelagia</name>
    <dbReference type="NCBI Taxonomy" id="553151"/>
    <lineage>
        <taxon>Bacteria</taxon>
        <taxon>Pseudomonadati</taxon>
        <taxon>Pseudomonadota</taxon>
        <taxon>Gammaproteobacteria</taxon>
        <taxon>Pseudomonadales</taxon>
        <taxon>Pseudomonadaceae</taxon>
        <taxon>Halopseudomonas</taxon>
    </lineage>
</organism>
<dbReference type="SUPFAM" id="SSF51161">
    <property type="entry name" value="Trimeric LpxA-like enzymes"/>
    <property type="match status" value="1"/>
</dbReference>
<keyword evidence="3" id="KW-0677">Repeat</keyword>
<gene>
    <name evidence="8" type="ORF">CO192_15665</name>
    <name evidence="9" type="ORF">EAO82_15680</name>
</gene>
<feature type="active site" description="Proton acceptor" evidence="5">
    <location>
        <position position="142"/>
    </location>
</feature>
<feature type="site" description="Increases basicity of active site His" evidence="5">
    <location>
        <position position="143"/>
    </location>
</feature>
<dbReference type="Gene3D" id="3.40.50.20">
    <property type="match status" value="1"/>
</dbReference>
<feature type="domain" description="PglD N-terminal" evidence="7">
    <location>
        <begin position="8"/>
        <end position="86"/>
    </location>
</feature>
<dbReference type="InterPro" id="IPR050179">
    <property type="entry name" value="Trans_hexapeptide_repeat"/>
</dbReference>
<dbReference type="Pfam" id="PF17836">
    <property type="entry name" value="PglD_N"/>
    <property type="match status" value="1"/>
</dbReference>
<feature type="binding site" evidence="6">
    <location>
        <position position="75"/>
    </location>
    <ligand>
        <name>substrate</name>
    </ligand>
</feature>
<evidence type="ECO:0000256" key="6">
    <source>
        <dbReference type="PIRSR" id="PIRSR620019-2"/>
    </source>
</evidence>
<dbReference type="Gene3D" id="2.160.10.10">
    <property type="entry name" value="Hexapeptide repeat proteins"/>
    <property type="match status" value="1"/>
</dbReference>
<evidence type="ECO:0000256" key="4">
    <source>
        <dbReference type="ARBA" id="ARBA00023315"/>
    </source>
</evidence>
<dbReference type="InterPro" id="IPR011004">
    <property type="entry name" value="Trimer_LpxA-like_sf"/>
</dbReference>
<dbReference type="InterPro" id="IPR001451">
    <property type="entry name" value="Hexapep"/>
</dbReference>
<dbReference type="AlphaFoldDB" id="A0AA91U0J2"/>
<dbReference type="Proteomes" id="UP000243750">
    <property type="component" value="Unassembled WGS sequence"/>
</dbReference>
<dbReference type="InterPro" id="IPR020019">
    <property type="entry name" value="AcTrfase_PglD-like"/>
</dbReference>
<keyword evidence="2" id="KW-0808">Transferase</keyword>
<sequence>MTDSRTPLVLVGAGGHAKSVISTIVDSPEYRIVGLIDDGFASMPDQVLGFSVLGGRELLPKLKEQGIHNVHVCIGDNLVRGQMSRWLRTQGFDVVSLRHSSNFSGIGSEYGAGSFFHVYSLLGAECIAGEGCILQPYSDIGHETRIGDYVQFCPGIHTGGACDIGDYAFIGLGAVILPGIRIGRHAIVGANAVVREDIPDGGVVVGNPGRLLKVREIPEVTSLAG</sequence>
<reference evidence="9 11" key="2">
    <citation type="submission" date="2018-10" db="EMBL/GenBank/DDBJ databases">
        <title>Complete genome sequence of Pseudomonas pelagia strain Kongs-67.</title>
        <authorList>
            <person name="Sinha R.K."/>
            <person name="Krishnan K."/>
        </authorList>
    </citation>
    <scope>NUCLEOTIDE SEQUENCE [LARGE SCALE GENOMIC DNA]</scope>
    <source>
        <strain evidence="9 11">Kongs-67</strain>
    </source>
</reference>
<protein>
    <recommendedName>
        <fullName evidence="7">PglD N-terminal domain-containing protein</fullName>
    </recommendedName>
</protein>
<keyword evidence="4" id="KW-0012">Acyltransferase</keyword>
<evidence type="ECO:0000313" key="8">
    <source>
        <dbReference type="EMBL" id="PCC98405.1"/>
    </source>
</evidence>
<evidence type="ECO:0000259" key="7">
    <source>
        <dbReference type="Pfam" id="PF17836"/>
    </source>
</evidence>
<evidence type="ECO:0000313" key="10">
    <source>
        <dbReference type="Proteomes" id="UP000243750"/>
    </source>
</evidence>
<evidence type="ECO:0000256" key="1">
    <source>
        <dbReference type="ARBA" id="ARBA00007274"/>
    </source>
</evidence>
<dbReference type="GO" id="GO:0016746">
    <property type="term" value="F:acyltransferase activity"/>
    <property type="evidence" value="ECO:0007669"/>
    <property type="project" value="UniProtKB-KW"/>
</dbReference>
<accession>A0AA91U0J2</accession>
<dbReference type="InterPro" id="IPR018357">
    <property type="entry name" value="Hexapep_transf_CS"/>
</dbReference>
<dbReference type="InterPro" id="IPR041561">
    <property type="entry name" value="PglD_N"/>
</dbReference>
<evidence type="ECO:0000256" key="3">
    <source>
        <dbReference type="ARBA" id="ARBA00022737"/>
    </source>
</evidence>
<evidence type="ECO:0000313" key="11">
    <source>
        <dbReference type="Proteomes" id="UP000344571"/>
    </source>
</evidence>
<dbReference type="EMBL" id="CP033116">
    <property type="protein sequence ID" value="QFY57678.1"/>
    <property type="molecule type" value="Genomic_DNA"/>
</dbReference>